<dbReference type="EMBL" id="BQKC01000001">
    <property type="protein sequence ID" value="GJM54882.1"/>
    <property type="molecule type" value="Genomic_DNA"/>
</dbReference>
<dbReference type="InterPro" id="IPR015856">
    <property type="entry name" value="ABC_transpr_CbiO/EcfA_su"/>
</dbReference>
<evidence type="ECO:0000256" key="4">
    <source>
        <dbReference type="ARBA" id="ARBA00022840"/>
    </source>
</evidence>
<dbReference type="PANTHER" id="PTHR43553">
    <property type="entry name" value="HEAVY METAL TRANSPORTER"/>
    <property type="match status" value="1"/>
</dbReference>
<dbReference type="InterPro" id="IPR027417">
    <property type="entry name" value="P-loop_NTPase"/>
</dbReference>
<sequence>MSLAARSLTYRYPDAPFPAVDGVDLEARDGRVTCLLGATGSGKSTLLRAMAGLVAPTAGEALVDGAPTWVRRGVLGRPRRRPGLPRAVGYVMQRPERQLFAATVAEDAAFGPRNLGATDAEAAEAAEAALGLLGIRHLACRSPFELSGGQQRLAAIAGVLAMDPANLVLDEPMAALDPEGRAIVRDAVAHLASRRGAVLLVTHDMDDAASLAASVAVLDRGRVALSGSPAEVFPRSGELRRLGLGLPSALEAAHLLRERRGVDVGEPLTLNALADALAGLARGPREGA</sequence>
<organism evidence="6 7">
    <name type="scientific">Granulimonas faecalis</name>
    <dbReference type="NCBI Taxonomy" id="2894155"/>
    <lineage>
        <taxon>Bacteria</taxon>
        <taxon>Bacillati</taxon>
        <taxon>Actinomycetota</taxon>
        <taxon>Coriobacteriia</taxon>
        <taxon>Coriobacteriales</taxon>
        <taxon>Kribbibacteriaceae</taxon>
        <taxon>Granulimonas</taxon>
    </lineage>
</organism>
<dbReference type="RefSeq" id="WP_265590605.1">
    <property type="nucleotide sequence ID" value="NZ_BQKC01000001.1"/>
</dbReference>
<name>A0AAV5B0S9_9ACTN</name>
<comment type="caution">
    <text evidence="6">The sequence shown here is derived from an EMBL/GenBank/DDBJ whole genome shotgun (WGS) entry which is preliminary data.</text>
</comment>
<evidence type="ECO:0000313" key="7">
    <source>
        <dbReference type="Proteomes" id="UP001055025"/>
    </source>
</evidence>
<comment type="similarity">
    <text evidence="1">Belongs to the ABC transporter superfamily.</text>
</comment>
<dbReference type="PROSITE" id="PS00211">
    <property type="entry name" value="ABC_TRANSPORTER_1"/>
    <property type="match status" value="1"/>
</dbReference>
<gene>
    <name evidence="6" type="primary">ecfA2</name>
    <name evidence="6" type="ORF">ATOP_05370</name>
</gene>
<protein>
    <submittedName>
        <fullName evidence="6">Energy-coupling factor transporter ATP-binding protein EcfA2</fullName>
    </submittedName>
</protein>
<dbReference type="InterPro" id="IPR003593">
    <property type="entry name" value="AAA+_ATPase"/>
</dbReference>
<accession>A0AAV5B0S9</accession>
<dbReference type="InterPro" id="IPR017871">
    <property type="entry name" value="ABC_transporter-like_CS"/>
</dbReference>
<dbReference type="PANTHER" id="PTHR43553:SF24">
    <property type="entry name" value="ENERGY-COUPLING FACTOR TRANSPORTER ATP-BINDING PROTEIN ECFA1"/>
    <property type="match status" value="1"/>
</dbReference>
<evidence type="ECO:0000259" key="5">
    <source>
        <dbReference type="PROSITE" id="PS50893"/>
    </source>
</evidence>
<keyword evidence="7" id="KW-1185">Reference proteome</keyword>
<dbReference type="InterPro" id="IPR003439">
    <property type="entry name" value="ABC_transporter-like_ATP-bd"/>
</dbReference>
<feature type="domain" description="ABC transporter" evidence="5">
    <location>
        <begin position="3"/>
        <end position="245"/>
    </location>
</feature>
<evidence type="ECO:0000256" key="1">
    <source>
        <dbReference type="ARBA" id="ARBA00005417"/>
    </source>
</evidence>
<evidence type="ECO:0000256" key="2">
    <source>
        <dbReference type="ARBA" id="ARBA00022448"/>
    </source>
</evidence>
<dbReference type="CDD" id="cd03225">
    <property type="entry name" value="ABC_cobalt_CbiO_domain1"/>
    <property type="match status" value="1"/>
</dbReference>
<reference evidence="6" key="1">
    <citation type="journal article" date="2022" name="Int. J. Syst. Evol. Microbiol.">
        <title>Granulimonas faecalis gen. nov., sp. nov., and Leptogranulimonas caecicola gen. nov., sp. nov., novel lactate-producing Atopobiaceae bacteria isolated from mouse intestines, and an emended description of the family Atopobiaceae.</title>
        <authorList>
            <person name="Morinaga K."/>
            <person name="Kusada H."/>
            <person name="Sakamoto S."/>
            <person name="Murakami T."/>
            <person name="Toyoda A."/>
            <person name="Mori H."/>
            <person name="Meng X.Y."/>
            <person name="Takashino M."/>
            <person name="Murotomi K."/>
            <person name="Tamaki H."/>
        </authorList>
    </citation>
    <scope>NUCLEOTIDE SEQUENCE</scope>
    <source>
        <strain evidence="6">OPF53</strain>
    </source>
</reference>
<evidence type="ECO:0000256" key="3">
    <source>
        <dbReference type="ARBA" id="ARBA00022741"/>
    </source>
</evidence>
<keyword evidence="4 6" id="KW-0067">ATP-binding</keyword>
<dbReference type="GO" id="GO:0043190">
    <property type="term" value="C:ATP-binding cassette (ABC) transporter complex"/>
    <property type="evidence" value="ECO:0007669"/>
    <property type="project" value="TreeGrafter"/>
</dbReference>
<dbReference type="Pfam" id="PF00005">
    <property type="entry name" value="ABC_tran"/>
    <property type="match status" value="1"/>
</dbReference>
<keyword evidence="3" id="KW-0547">Nucleotide-binding</keyword>
<dbReference type="GO" id="GO:0005524">
    <property type="term" value="F:ATP binding"/>
    <property type="evidence" value="ECO:0007669"/>
    <property type="project" value="UniProtKB-KW"/>
</dbReference>
<dbReference type="Gene3D" id="3.40.50.300">
    <property type="entry name" value="P-loop containing nucleotide triphosphate hydrolases"/>
    <property type="match status" value="1"/>
</dbReference>
<dbReference type="Proteomes" id="UP001055025">
    <property type="component" value="Unassembled WGS sequence"/>
</dbReference>
<keyword evidence="2" id="KW-0813">Transport</keyword>
<evidence type="ECO:0000313" key="6">
    <source>
        <dbReference type="EMBL" id="GJM54882.1"/>
    </source>
</evidence>
<proteinExistence type="inferred from homology"/>
<dbReference type="GO" id="GO:0016887">
    <property type="term" value="F:ATP hydrolysis activity"/>
    <property type="evidence" value="ECO:0007669"/>
    <property type="project" value="InterPro"/>
</dbReference>
<dbReference type="SUPFAM" id="SSF52540">
    <property type="entry name" value="P-loop containing nucleoside triphosphate hydrolases"/>
    <property type="match status" value="1"/>
</dbReference>
<dbReference type="GO" id="GO:0042626">
    <property type="term" value="F:ATPase-coupled transmembrane transporter activity"/>
    <property type="evidence" value="ECO:0007669"/>
    <property type="project" value="TreeGrafter"/>
</dbReference>
<dbReference type="PROSITE" id="PS50893">
    <property type="entry name" value="ABC_TRANSPORTER_2"/>
    <property type="match status" value="1"/>
</dbReference>
<dbReference type="SMART" id="SM00382">
    <property type="entry name" value="AAA"/>
    <property type="match status" value="1"/>
</dbReference>
<dbReference type="AlphaFoldDB" id="A0AAV5B0S9"/>
<dbReference type="InterPro" id="IPR050095">
    <property type="entry name" value="ECF_ABC_transporter_ATP-bd"/>
</dbReference>